<gene>
    <name evidence="3" type="ORF">CDV36_000594</name>
</gene>
<dbReference type="FunFam" id="3.90.1200.10:FF:000018">
    <property type="entry name" value="Fructosamine-3-kinase, putative"/>
    <property type="match status" value="1"/>
</dbReference>
<evidence type="ECO:0000313" key="4">
    <source>
        <dbReference type="Proteomes" id="UP000277212"/>
    </source>
</evidence>
<protein>
    <recommendedName>
        <fullName evidence="1">protein-ribulosamine 3-kinase</fullName>
        <ecNumber evidence="1">2.7.1.172</ecNumber>
    </recommendedName>
</protein>
<dbReference type="AlphaFoldDB" id="A0A3M2SQI5"/>
<dbReference type="InterPro" id="IPR016477">
    <property type="entry name" value="Fructo-/Ketosamine-3-kinase"/>
</dbReference>
<keyword evidence="4" id="KW-1185">Reference proteome</keyword>
<comment type="caution">
    <text evidence="3">The sequence shown here is derived from an EMBL/GenBank/DDBJ whole genome shotgun (WGS) entry which is preliminary data.</text>
</comment>
<evidence type="ECO:0000256" key="1">
    <source>
        <dbReference type="ARBA" id="ARBA00011961"/>
    </source>
</evidence>
<name>A0A3M2SQI5_9HYPO</name>
<dbReference type="PANTHER" id="PTHR12149">
    <property type="entry name" value="FRUCTOSAMINE 3 KINASE-RELATED PROTEIN"/>
    <property type="match status" value="1"/>
</dbReference>
<evidence type="ECO:0000256" key="2">
    <source>
        <dbReference type="ARBA" id="ARBA00048655"/>
    </source>
</evidence>
<dbReference type="Pfam" id="PF03881">
    <property type="entry name" value="Fructosamin_kin"/>
    <property type="match status" value="1"/>
</dbReference>
<dbReference type="Gene3D" id="3.90.1200.10">
    <property type="match status" value="1"/>
</dbReference>
<organism evidence="3 4">
    <name type="scientific">Fusarium kuroshium</name>
    <dbReference type="NCBI Taxonomy" id="2010991"/>
    <lineage>
        <taxon>Eukaryota</taxon>
        <taxon>Fungi</taxon>
        <taxon>Dikarya</taxon>
        <taxon>Ascomycota</taxon>
        <taxon>Pezizomycotina</taxon>
        <taxon>Sordariomycetes</taxon>
        <taxon>Hypocreomycetidae</taxon>
        <taxon>Hypocreales</taxon>
        <taxon>Nectriaceae</taxon>
        <taxon>Fusarium</taxon>
        <taxon>Fusarium solani species complex</taxon>
    </lineage>
</organism>
<dbReference type="Proteomes" id="UP000277212">
    <property type="component" value="Unassembled WGS sequence"/>
</dbReference>
<dbReference type="GO" id="GO:0102193">
    <property type="term" value="F:protein-ribulosamine 3-kinase activity"/>
    <property type="evidence" value="ECO:0007669"/>
    <property type="project" value="UniProtKB-EC"/>
</dbReference>
<dbReference type="EMBL" id="NKUJ01000005">
    <property type="protein sequence ID" value="RMJ19746.1"/>
    <property type="molecule type" value="Genomic_DNA"/>
</dbReference>
<dbReference type="SUPFAM" id="SSF56112">
    <property type="entry name" value="Protein kinase-like (PK-like)"/>
    <property type="match status" value="1"/>
</dbReference>
<dbReference type="PANTHER" id="PTHR12149:SF8">
    <property type="entry name" value="PROTEIN-RIBULOSAMINE 3-KINASE"/>
    <property type="match status" value="1"/>
</dbReference>
<dbReference type="InterPro" id="IPR011009">
    <property type="entry name" value="Kinase-like_dom_sf"/>
</dbReference>
<accession>A0A3M2SQI5</accession>
<reference evidence="3 4" key="1">
    <citation type="submission" date="2017-06" db="EMBL/GenBank/DDBJ databases">
        <title>Comparative genomic analysis of Ambrosia Fusariam Clade fungi.</title>
        <authorList>
            <person name="Stajich J.E."/>
            <person name="Carrillo J."/>
            <person name="Kijimoto T."/>
            <person name="Eskalen A."/>
            <person name="O'Donnell K."/>
            <person name="Kasson M."/>
        </authorList>
    </citation>
    <scope>NUCLEOTIDE SEQUENCE [LARGE SCALE GENOMIC DNA]</scope>
    <source>
        <strain evidence="3">UCR3666</strain>
    </source>
</reference>
<comment type="catalytic activity">
    <reaction evidence="2">
        <text>N(6)-D-ribulosyl-L-lysyl-[protein] + ATP = N(6)-(3-O-phospho-D-ribulosyl)-L-lysyl-[protein] + ADP + H(+)</text>
        <dbReference type="Rhea" id="RHEA:48432"/>
        <dbReference type="Rhea" id="RHEA-COMP:12103"/>
        <dbReference type="Rhea" id="RHEA-COMP:12104"/>
        <dbReference type="ChEBI" id="CHEBI:15378"/>
        <dbReference type="ChEBI" id="CHEBI:30616"/>
        <dbReference type="ChEBI" id="CHEBI:90418"/>
        <dbReference type="ChEBI" id="CHEBI:90420"/>
        <dbReference type="ChEBI" id="CHEBI:456216"/>
        <dbReference type="EC" id="2.7.1.172"/>
    </reaction>
    <physiologicalReaction direction="left-to-right" evidence="2">
        <dbReference type="Rhea" id="RHEA:48433"/>
    </physiologicalReaction>
</comment>
<evidence type="ECO:0000313" key="3">
    <source>
        <dbReference type="EMBL" id="RMJ19746.1"/>
    </source>
</evidence>
<dbReference type="OrthoDB" id="5772781at2759"/>
<sequence>MTHHLLVHKHKPLYLPQLSLSSLSNPPAFDVTSSHVPLAYKPLSRHGRHISGFPTLIDFYRKQDVFLTAFSLFVMPYTKVDPAIIEALGLDPACSSIASHGGSGFASTFKISTTVDGKPVNYFVKTGAGKEAEIMFRGEHASLNAIADTVPNFCPHSHAHGALANREGHFFLVTDFLDLGSSAPGGTGKTLAAKLAQLHTTPAPIPEGHDKPMFGFPVPTCCGSTEQDNSWKESWADFYAENRLRHIKREAVRNHGSDPEFERLIERVASEVVPRLINKVKDIKPVVIHGDLWSGNHSRGQIAGKGGCEEVVYDPSVVYGHSEYELGMMNMFGGFTDHFWREYERLVPPAEPADEWEYRLRLYELYHHLNHYAMFGGGYRDGATSMMKGLIHRFGE</sequence>
<dbReference type="EC" id="2.7.1.172" evidence="1"/>
<proteinExistence type="predicted"/>